<dbReference type="PIRSF" id="PIRSF000124">
    <property type="entry name" value="UDPglc_GDPman_dh"/>
    <property type="match status" value="1"/>
</dbReference>
<evidence type="ECO:0000256" key="3">
    <source>
        <dbReference type="ARBA" id="ARBA00012954"/>
    </source>
</evidence>
<evidence type="ECO:0000256" key="6">
    <source>
        <dbReference type="ARBA" id="ARBA00047473"/>
    </source>
</evidence>
<dbReference type="EC" id="1.1.1.22" evidence="3"/>
<dbReference type="Gene3D" id="1.20.5.100">
    <property type="entry name" value="Cytochrome c1, transmembrane anchor, C-terminal"/>
    <property type="match status" value="1"/>
</dbReference>
<keyword evidence="5" id="KW-0520">NAD</keyword>
<evidence type="ECO:0000256" key="1">
    <source>
        <dbReference type="ARBA" id="ARBA00004701"/>
    </source>
</evidence>
<comment type="similarity">
    <text evidence="2">Belongs to the UDP-glucose/GDP-mannose dehydrogenase family.</text>
</comment>
<dbReference type="PANTHER" id="PTHR43750">
    <property type="entry name" value="UDP-GLUCOSE 6-DEHYDROGENASE TUAD"/>
    <property type="match status" value="1"/>
</dbReference>
<dbReference type="InterPro" id="IPR014027">
    <property type="entry name" value="UDP-Glc/GDP-Man_DH_C"/>
</dbReference>
<dbReference type="UniPathway" id="UPA00038">
    <property type="reaction ID" value="UER00491"/>
</dbReference>
<dbReference type="GO" id="GO:0003979">
    <property type="term" value="F:UDP-glucose 6-dehydrogenase activity"/>
    <property type="evidence" value="ECO:0007669"/>
    <property type="project" value="UniProtKB-EC"/>
</dbReference>
<name>A0A382ZRE2_9ZZZZ</name>
<evidence type="ECO:0000256" key="5">
    <source>
        <dbReference type="ARBA" id="ARBA00023027"/>
    </source>
</evidence>
<dbReference type="PIRSF" id="PIRSF500134">
    <property type="entry name" value="UDPglc_DH_bac"/>
    <property type="match status" value="1"/>
</dbReference>
<organism evidence="10">
    <name type="scientific">marine metagenome</name>
    <dbReference type="NCBI Taxonomy" id="408172"/>
    <lineage>
        <taxon>unclassified sequences</taxon>
        <taxon>metagenomes</taxon>
        <taxon>ecological metagenomes</taxon>
    </lineage>
</organism>
<dbReference type="InterPro" id="IPR001732">
    <property type="entry name" value="UDP-Glc/GDP-Man_DH_N"/>
</dbReference>
<evidence type="ECO:0000259" key="7">
    <source>
        <dbReference type="Pfam" id="PF00984"/>
    </source>
</evidence>
<proteinExistence type="inferred from homology"/>
<dbReference type="Pfam" id="PF00984">
    <property type="entry name" value="UDPG_MGDP_dh"/>
    <property type="match status" value="1"/>
</dbReference>
<feature type="non-terminal residue" evidence="10">
    <location>
        <position position="256"/>
    </location>
</feature>
<dbReference type="InterPro" id="IPR036291">
    <property type="entry name" value="NAD(P)-bd_dom_sf"/>
</dbReference>
<reference evidence="10" key="1">
    <citation type="submission" date="2018-05" db="EMBL/GenBank/DDBJ databases">
        <authorList>
            <person name="Lanie J.A."/>
            <person name="Ng W.-L."/>
            <person name="Kazmierczak K.M."/>
            <person name="Andrzejewski T.M."/>
            <person name="Davidsen T.M."/>
            <person name="Wayne K.J."/>
            <person name="Tettelin H."/>
            <person name="Glass J.I."/>
            <person name="Rusch D."/>
            <person name="Podicherti R."/>
            <person name="Tsui H.-C.T."/>
            <person name="Winkler M.E."/>
        </authorList>
    </citation>
    <scope>NUCLEOTIDE SEQUENCE</scope>
</reference>
<dbReference type="InterPro" id="IPR028357">
    <property type="entry name" value="UDPglc_DH_bac"/>
</dbReference>
<evidence type="ECO:0000256" key="2">
    <source>
        <dbReference type="ARBA" id="ARBA00006601"/>
    </source>
</evidence>
<evidence type="ECO:0000256" key="4">
    <source>
        <dbReference type="ARBA" id="ARBA00023002"/>
    </source>
</evidence>
<feature type="non-terminal residue" evidence="10">
    <location>
        <position position="1"/>
    </location>
</feature>
<dbReference type="Pfam" id="PF03721">
    <property type="entry name" value="UDPG_MGDP_dh_N"/>
    <property type="match status" value="1"/>
</dbReference>
<dbReference type="InterPro" id="IPR014026">
    <property type="entry name" value="UDP-Glc/GDP-Man_DH_dimer"/>
</dbReference>
<feature type="domain" description="UDP-glucose/GDP-mannose dehydrogenase N-terminal" evidence="9">
    <location>
        <begin position="3"/>
        <end position="96"/>
    </location>
</feature>
<evidence type="ECO:0000313" key="10">
    <source>
        <dbReference type="EMBL" id="SVD97635.1"/>
    </source>
</evidence>
<evidence type="ECO:0000259" key="9">
    <source>
        <dbReference type="Pfam" id="PF03721"/>
    </source>
</evidence>
<feature type="domain" description="UDP-glucose/GDP-mannose dehydrogenase dimerisation" evidence="7">
    <location>
        <begin position="110"/>
        <end position="202"/>
    </location>
</feature>
<dbReference type="GO" id="GO:0000271">
    <property type="term" value="P:polysaccharide biosynthetic process"/>
    <property type="evidence" value="ECO:0007669"/>
    <property type="project" value="InterPro"/>
</dbReference>
<dbReference type="NCBIfam" id="TIGR03026">
    <property type="entry name" value="NDP-sugDHase"/>
    <property type="match status" value="1"/>
</dbReference>
<keyword evidence="4" id="KW-0560">Oxidoreductase</keyword>
<dbReference type="InterPro" id="IPR036220">
    <property type="entry name" value="UDP-Glc/GDP-Man_DH_C_sf"/>
</dbReference>
<dbReference type="PANTHER" id="PTHR43750:SF3">
    <property type="entry name" value="UDP-GLUCOSE 6-DEHYDROGENASE TUAD"/>
    <property type="match status" value="1"/>
</dbReference>
<dbReference type="SUPFAM" id="SSF51735">
    <property type="entry name" value="NAD(P)-binding Rossmann-fold domains"/>
    <property type="match status" value="1"/>
</dbReference>
<protein>
    <recommendedName>
        <fullName evidence="3">UDP-glucose 6-dehydrogenase</fullName>
        <ecNumber evidence="3">1.1.1.22</ecNumber>
    </recommendedName>
</protein>
<dbReference type="GO" id="GO:0051287">
    <property type="term" value="F:NAD binding"/>
    <property type="evidence" value="ECO:0007669"/>
    <property type="project" value="InterPro"/>
</dbReference>
<feature type="domain" description="UDP-glucose/GDP-mannose dehydrogenase C-terminal" evidence="8">
    <location>
        <begin position="225"/>
        <end position="256"/>
    </location>
</feature>
<dbReference type="InterPro" id="IPR008927">
    <property type="entry name" value="6-PGluconate_DH-like_C_sf"/>
</dbReference>
<comment type="catalytic activity">
    <reaction evidence="6">
        <text>UDP-alpha-D-glucose + 2 NAD(+) + H2O = UDP-alpha-D-glucuronate + 2 NADH + 3 H(+)</text>
        <dbReference type="Rhea" id="RHEA:23596"/>
        <dbReference type="ChEBI" id="CHEBI:15377"/>
        <dbReference type="ChEBI" id="CHEBI:15378"/>
        <dbReference type="ChEBI" id="CHEBI:57540"/>
        <dbReference type="ChEBI" id="CHEBI:57945"/>
        <dbReference type="ChEBI" id="CHEBI:58052"/>
        <dbReference type="ChEBI" id="CHEBI:58885"/>
        <dbReference type="EC" id="1.1.1.22"/>
    </reaction>
</comment>
<dbReference type="SUPFAM" id="SSF48179">
    <property type="entry name" value="6-phosphogluconate dehydrogenase C-terminal domain-like"/>
    <property type="match status" value="1"/>
</dbReference>
<dbReference type="Gene3D" id="3.40.50.720">
    <property type="entry name" value="NAD(P)-binding Rossmann-like Domain"/>
    <property type="match status" value="2"/>
</dbReference>
<sequence length="256" mass="28490">RSDGTADLSYIEQVSRDIAMNLKDYRLVVDKSTVPVLTGERVKNVITRYARGGVDFDVASNPEFLREGTAVEDTLNPDRIVFGVETRRAEKILRDLYRNFKAPIVVTDIKSAELIKHASNSFLAMKISYANALSAVCEKAGADVGEVVRGMGMDERIGHQFLRAGIGYGGSCFPKDVSAFEAISRDLGYDFRLLTEVRNINRDAKEWFLRKIQEELWIVKGKKVGVFGLSFKPNTDDCRDSVAISLVESLVELGAK</sequence>
<dbReference type="Pfam" id="PF03720">
    <property type="entry name" value="UDPG_MGDP_dh_C"/>
    <property type="match status" value="1"/>
</dbReference>
<comment type="pathway">
    <text evidence="1">Nucleotide-sugar biosynthesis; UDP-alpha-D-glucuronate biosynthesis; UDP-alpha-D-glucuronate from UDP-alpha-D-glucose: step 1/1.</text>
</comment>
<dbReference type="InterPro" id="IPR017476">
    <property type="entry name" value="UDP-Glc/GDP-Man"/>
</dbReference>
<accession>A0A382ZRE2</accession>
<dbReference type="AlphaFoldDB" id="A0A382ZRE2"/>
<dbReference type="SUPFAM" id="SSF52413">
    <property type="entry name" value="UDP-glucose/GDP-mannose dehydrogenase C-terminal domain"/>
    <property type="match status" value="1"/>
</dbReference>
<evidence type="ECO:0000259" key="8">
    <source>
        <dbReference type="Pfam" id="PF03720"/>
    </source>
</evidence>
<dbReference type="GO" id="GO:0006065">
    <property type="term" value="P:UDP-glucuronate biosynthetic process"/>
    <property type="evidence" value="ECO:0007669"/>
    <property type="project" value="UniProtKB-UniPathway"/>
</dbReference>
<gene>
    <name evidence="10" type="ORF">METZ01_LOCUS450489</name>
</gene>
<dbReference type="EMBL" id="UINC01185765">
    <property type="protein sequence ID" value="SVD97635.1"/>
    <property type="molecule type" value="Genomic_DNA"/>
</dbReference>